<dbReference type="InterPro" id="IPR051083">
    <property type="entry name" value="GrpII_Intron_Splice-Mob/Def"/>
</dbReference>
<protein>
    <submittedName>
        <fullName evidence="3">Retron-type reverse transcriptase</fullName>
    </submittedName>
</protein>
<name>A0A366CW64_9GAMM</name>
<keyword evidence="3" id="KW-0808">Transferase</keyword>
<dbReference type="CDD" id="cd01651">
    <property type="entry name" value="RT_G2_intron"/>
    <property type="match status" value="1"/>
</dbReference>
<dbReference type="PANTHER" id="PTHR34047">
    <property type="entry name" value="NUCLEAR INTRON MATURASE 1, MITOCHONDRIAL-RELATED"/>
    <property type="match status" value="1"/>
</dbReference>
<evidence type="ECO:0000259" key="2">
    <source>
        <dbReference type="PROSITE" id="PS50878"/>
    </source>
</evidence>
<dbReference type="Pfam" id="PF00078">
    <property type="entry name" value="RVT_1"/>
    <property type="match status" value="1"/>
</dbReference>
<dbReference type="OrthoDB" id="9793236at2"/>
<accession>A0A366CW64</accession>
<keyword evidence="3" id="KW-0695">RNA-directed DNA polymerase</keyword>
<evidence type="ECO:0000313" key="3">
    <source>
        <dbReference type="EMBL" id="RBO81906.1"/>
    </source>
</evidence>
<evidence type="ECO:0000313" key="4">
    <source>
        <dbReference type="Proteomes" id="UP000252086"/>
    </source>
</evidence>
<dbReference type="SUPFAM" id="SSF56672">
    <property type="entry name" value="DNA/RNA polymerases"/>
    <property type="match status" value="1"/>
</dbReference>
<dbReference type="Proteomes" id="UP000252086">
    <property type="component" value="Unassembled WGS sequence"/>
</dbReference>
<sequence>MLDVSPNLQQIVSDAVLEQAYDWLCHARKDSHHNNDVWHLRFHWHKEKAAIQSSILNGNYCFEPCRTIYLNGETIGIWSARDALVLKALTLVLTPYLLPSLSKDCYHLIGHGGAKACVREVKTRVEDYKFVCRSDVDSYYATINHQILLKLLAEHIADVDVLALLAKMLTRLDNLNGLLKENSIGIGKGNPLSPLLGALYLLQMDKAIGQYCEKQGLRYFRFMDDWLVLCKTRHQLRQVVRIMNRCLEAVKQTKHPFKTYIGRIKNSGFDFLGYRITPAIKEKVTLAWKTIANHIGRLQQLYEQGATETRIAEYVKHWLQWARSGVEIDLQQVLEVIKTSRLGSELVEKGVWG</sequence>
<gene>
    <name evidence="3" type="ORF">DFP76_10749</name>
</gene>
<dbReference type="InterPro" id="IPR043502">
    <property type="entry name" value="DNA/RNA_pol_sf"/>
</dbReference>
<dbReference type="PANTHER" id="PTHR34047:SF8">
    <property type="entry name" value="PROTEIN YKFC"/>
    <property type="match status" value="1"/>
</dbReference>
<dbReference type="RefSeq" id="WP_113875107.1">
    <property type="nucleotide sequence ID" value="NZ_QNRF01000007.1"/>
</dbReference>
<keyword evidence="3" id="KW-0548">Nucleotidyltransferase</keyword>
<feature type="domain" description="Reverse transcriptase" evidence="2">
    <location>
        <begin position="1"/>
        <end position="276"/>
    </location>
</feature>
<dbReference type="InterPro" id="IPR000477">
    <property type="entry name" value="RT_dom"/>
</dbReference>
<organism evidence="3 4">
    <name type="scientific">Marinomonas aquiplantarum</name>
    <dbReference type="NCBI Taxonomy" id="491951"/>
    <lineage>
        <taxon>Bacteria</taxon>
        <taxon>Pseudomonadati</taxon>
        <taxon>Pseudomonadota</taxon>
        <taxon>Gammaproteobacteria</taxon>
        <taxon>Oceanospirillales</taxon>
        <taxon>Oceanospirillaceae</taxon>
        <taxon>Marinomonas</taxon>
    </lineage>
</organism>
<comment type="similarity">
    <text evidence="1">Belongs to the bacterial reverse transcriptase family.</text>
</comment>
<dbReference type="PROSITE" id="PS50878">
    <property type="entry name" value="RT_POL"/>
    <property type="match status" value="1"/>
</dbReference>
<comment type="caution">
    <text evidence="3">The sequence shown here is derived from an EMBL/GenBank/DDBJ whole genome shotgun (WGS) entry which is preliminary data.</text>
</comment>
<dbReference type="AlphaFoldDB" id="A0A366CW64"/>
<evidence type="ECO:0000256" key="1">
    <source>
        <dbReference type="ARBA" id="ARBA00034120"/>
    </source>
</evidence>
<reference evidence="3 4" key="1">
    <citation type="submission" date="2018-06" db="EMBL/GenBank/DDBJ databases">
        <title>Genomic Encyclopedia of Type Strains, Phase III (KMG-III): the genomes of soil and plant-associated and newly described type strains.</title>
        <authorList>
            <person name="Whitman W."/>
        </authorList>
    </citation>
    <scope>NUCLEOTIDE SEQUENCE [LARGE SCALE GENOMIC DNA]</scope>
    <source>
        <strain evidence="3 4">CECT 7732</strain>
    </source>
</reference>
<proteinExistence type="inferred from homology"/>
<keyword evidence="4" id="KW-1185">Reference proteome</keyword>
<dbReference type="GO" id="GO:0003964">
    <property type="term" value="F:RNA-directed DNA polymerase activity"/>
    <property type="evidence" value="ECO:0007669"/>
    <property type="project" value="UniProtKB-KW"/>
</dbReference>
<dbReference type="EMBL" id="QNRF01000007">
    <property type="protein sequence ID" value="RBO81906.1"/>
    <property type="molecule type" value="Genomic_DNA"/>
</dbReference>